<proteinExistence type="predicted"/>
<sequence>MSVVTSSNRTESMLCDVVEIRRETASLANGIVFKSLPHFSPRIIDVSLIAERRTSAKSPTVCGFQFYHVKYGISKDAREVFSKTVVYFSKNEF</sequence>
<accession>A0AAV4YAH9</accession>
<protein>
    <submittedName>
        <fullName evidence="1">Uncharacterized protein</fullName>
    </submittedName>
</protein>
<evidence type="ECO:0000313" key="1">
    <source>
        <dbReference type="EMBL" id="GIZ03983.1"/>
    </source>
</evidence>
<dbReference type="Proteomes" id="UP001054945">
    <property type="component" value="Unassembled WGS sequence"/>
</dbReference>
<keyword evidence="2" id="KW-1185">Reference proteome</keyword>
<dbReference type="AlphaFoldDB" id="A0AAV4YAH9"/>
<name>A0AAV4YAH9_CAEEX</name>
<reference evidence="1 2" key="1">
    <citation type="submission" date="2021-06" db="EMBL/GenBank/DDBJ databases">
        <title>Caerostris extrusa draft genome.</title>
        <authorList>
            <person name="Kono N."/>
            <person name="Arakawa K."/>
        </authorList>
    </citation>
    <scope>NUCLEOTIDE SEQUENCE [LARGE SCALE GENOMIC DNA]</scope>
</reference>
<gene>
    <name evidence="1" type="ORF">CEXT_374091</name>
</gene>
<evidence type="ECO:0000313" key="2">
    <source>
        <dbReference type="Proteomes" id="UP001054945"/>
    </source>
</evidence>
<comment type="caution">
    <text evidence="1">The sequence shown here is derived from an EMBL/GenBank/DDBJ whole genome shotgun (WGS) entry which is preliminary data.</text>
</comment>
<organism evidence="1 2">
    <name type="scientific">Caerostris extrusa</name>
    <name type="common">Bark spider</name>
    <name type="synonym">Caerostris bankana</name>
    <dbReference type="NCBI Taxonomy" id="172846"/>
    <lineage>
        <taxon>Eukaryota</taxon>
        <taxon>Metazoa</taxon>
        <taxon>Ecdysozoa</taxon>
        <taxon>Arthropoda</taxon>
        <taxon>Chelicerata</taxon>
        <taxon>Arachnida</taxon>
        <taxon>Araneae</taxon>
        <taxon>Araneomorphae</taxon>
        <taxon>Entelegynae</taxon>
        <taxon>Araneoidea</taxon>
        <taxon>Araneidae</taxon>
        <taxon>Caerostris</taxon>
    </lineage>
</organism>
<dbReference type="EMBL" id="BPLR01019020">
    <property type="protein sequence ID" value="GIZ03983.1"/>
    <property type="molecule type" value="Genomic_DNA"/>
</dbReference>